<sequence>MPCIRRNETTETKKKLSLGERFAIALELEKKPQVFEAVKGRLRRKALEIFNLKLPIFQQQEKMEEFVKQAIEAFPGFFNEDHKNNKQRLHLLELYGADYMNKSGKMTISESEKPKSRKEKIAAALSVVTTPATTENTIKSERPKPTPLHRGASRISDSSNTSIKSTNGVVTSTPKPNGVHKAGAGSGGGPVQTSAMKKPSEIPRLDSSPVFKLREDGPLNEGALASPSLPPVVSKVVSKKPKPTTVSPIQPPSQIVKKSSSADPNPNISFGRIVRAPSPASSLIVNTPTVVNDNTLTVFLASCLPSMLHRAAAFEAAGVTRAAEIAGMAQWPEEALRTFIEKQNLGQNPLEIQAILLAMLSV</sequence>
<proteinExistence type="predicted"/>
<protein>
    <submittedName>
        <fullName evidence="2">Uncharacterized protein</fullName>
    </submittedName>
</protein>
<feature type="compositionally biased region" description="Polar residues" evidence="1">
    <location>
        <begin position="252"/>
        <end position="263"/>
    </location>
</feature>
<gene>
    <name evidence="2" type="ORF">R3P38DRAFT_52939</name>
</gene>
<name>A0AAW0EGM5_9AGAR</name>
<evidence type="ECO:0000313" key="3">
    <source>
        <dbReference type="Proteomes" id="UP001362999"/>
    </source>
</evidence>
<reference evidence="2 3" key="1">
    <citation type="journal article" date="2024" name="J Genomics">
        <title>Draft genome sequencing and assembly of Favolaschia claudopus CIRM-BRFM 2984 isolated from oak limbs.</title>
        <authorList>
            <person name="Navarro D."/>
            <person name="Drula E."/>
            <person name="Chaduli D."/>
            <person name="Cazenave R."/>
            <person name="Ahrendt S."/>
            <person name="Wang J."/>
            <person name="Lipzen A."/>
            <person name="Daum C."/>
            <person name="Barry K."/>
            <person name="Grigoriev I.V."/>
            <person name="Favel A."/>
            <person name="Rosso M.N."/>
            <person name="Martin F."/>
        </authorList>
    </citation>
    <scope>NUCLEOTIDE SEQUENCE [LARGE SCALE GENOMIC DNA]</scope>
    <source>
        <strain evidence="2 3">CIRM-BRFM 2984</strain>
    </source>
</reference>
<keyword evidence="3" id="KW-1185">Reference proteome</keyword>
<dbReference type="Proteomes" id="UP001362999">
    <property type="component" value="Unassembled WGS sequence"/>
</dbReference>
<organism evidence="2 3">
    <name type="scientific">Favolaschia claudopus</name>
    <dbReference type="NCBI Taxonomy" id="2862362"/>
    <lineage>
        <taxon>Eukaryota</taxon>
        <taxon>Fungi</taxon>
        <taxon>Dikarya</taxon>
        <taxon>Basidiomycota</taxon>
        <taxon>Agaricomycotina</taxon>
        <taxon>Agaricomycetes</taxon>
        <taxon>Agaricomycetidae</taxon>
        <taxon>Agaricales</taxon>
        <taxon>Marasmiineae</taxon>
        <taxon>Mycenaceae</taxon>
        <taxon>Favolaschia</taxon>
    </lineage>
</organism>
<feature type="region of interest" description="Disordered" evidence="1">
    <location>
        <begin position="132"/>
        <end position="205"/>
    </location>
</feature>
<dbReference type="AlphaFoldDB" id="A0AAW0EGM5"/>
<dbReference type="EMBL" id="JAWWNJ010000001">
    <property type="protein sequence ID" value="KAK7064624.1"/>
    <property type="molecule type" value="Genomic_DNA"/>
</dbReference>
<evidence type="ECO:0000313" key="2">
    <source>
        <dbReference type="EMBL" id="KAK7064624.1"/>
    </source>
</evidence>
<evidence type="ECO:0000256" key="1">
    <source>
        <dbReference type="SAM" id="MobiDB-lite"/>
    </source>
</evidence>
<accession>A0AAW0EGM5</accession>
<feature type="region of interest" description="Disordered" evidence="1">
    <location>
        <begin position="239"/>
        <end position="263"/>
    </location>
</feature>
<feature type="compositionally biased region" description="Polar residues" evidence="1">
    <location>
        <begin position="155"/>
        <end position="175"/>
    </location>
</feature>
<comment type="caution">
    <text evidence="2">The sequence shown here is derived from an EMBL/GenBank/DDBJ whole genome shotgun (WGS) entry which is preliminary data.</text>
</comment>